<evidence type="ECO:0000313" key="1">
    <source>
        <dbReference type="EMBL" id="QCD43155.1"/>
    </source>
</evidence>
<dbReference type="InterPro" id="IPR025563">
    <property type="entry name" value="DUF4286"/>
</dbReference>
<dbReference type="KEGG" id="ddb:E7747_13235"/>
<sequence length="103" mass="11654">MIILNTSFHVHVSLDEHFKTWVRNVYIPEALASGKLASPRFAALLIEVQEDCVSYAVSFEAATAEDAVEWHDNIGARLRAILHQRFGEGVVFFTTYMENLSLK</sequence>
<dbReference type="AlphaFoldDB" id="A0A4P7W6X0"/>
<protein>
    <submittedName>
        <fullName evidence="1">DUF4286 family protein</fullName>
    </submittedName>
</protein>
<organism evidence="1 2">
    <name type="scientific">Duncaniella dubosii</name>
    <dbReference type="NCBI Taxonomy" id="2518971"/>
    <lineage>
        <taxon>Bacteria</taxon>
        <taxon>Pseudomonadati</taxon>
        <taxon>Bacteroidota</taxon>
        <taxon>Bacteroidia</taxon>
        <taxon>Bacteroidales</taxon>
        <taxon>Muribaculaceae</taxon>
        <taxon>Duncaniella</taxon>
    </lineage>
</organism>
<proteinExistence type="predicted"/>
<reference evidence="2" key="1">
    <citation type="submission" date="2019-02" db="EMBL/GenBank/DDBJ databases">
        <title>Isolation and identification of novel species under the genus Muribaculum.</title>
        <authorList>
            <person name="Miyake S."/>
            <person name="Ding Y."/>
            <person name="Low A."/>
            <person name="Soh M."/>
            <person name="Seedorf H."/>
        </authorList>
    </citation>
    <scope>NUCLEOTIDE SEQUENCE [LARGE SCALE GENOMIC DNA]</scope>
    <source>
        <strain evidence="2">H5</strain>
    </source>
</reference>
<keyword evidence="2" id="KW-1185">Reference proteome</keyword>
<dbReference type="RefSeq" id="WP_136416465.1">
    <property type="nucleotide sequence ID" value="NZ_CP039396.1"/>
</dbReference>
<dbReference type="EMBL" id="CP039396">
    <property type="protein sequence ID" value="QCD43155.1"/>
    <property type="molecule type" value="Genomic_DNA"/>
</dbReference>
<accession>A0A4P7W6X0</accession>
<dbReference type="Pfam" id="PF14114">
    <property type="entry name" value="DUF4286"/>
    <property type="match status" value="1"/>
</dbReference>
<evidence type="ECO:0000313" key="2">
    <source>
        <dbReference type="Proteomes" id="UP000297149"/>
    </source>
</evidence>
<gene>
    <name evidence="1" type="ORF">E7747_13235</name>
</gene>
<name>A0A4P7W6X0_9BACT</name>
<dbReference type="Proteomes" id="UP000297149">
    <property type="component" value="Chromosome"/>
</dbReference>